<dbReference type="STRING" id="34508.A0A4U5P957"/>
<comment type="caution">
    <text evidence="7">The sequence shown here is derived from an EMBL/GenBank/DDBJ whole genome shotgun (WGS) entry which is preliminary data.</text>
</comment>
<dbReference type="PANTHER" id="PTHR12903">
    <property type="entry name" value="MITOCHONDRIAL RIBOSOMAL PROTEIN L24"/>
    <property type="match status" value="1"/>
</dbReference>
<dbReference type="SMART" id="SM00739">
    <property type="entry name" value="KOW"/>
    <property type="match status" value="1"/>
</dbReference>
<keyword evidence="3" id="KW-0687">Ribonucleoprotein</keyword>
<accession>A0A4U5P957</accession>
<proteinExistence type="inferred from homology"/>
<evidence type="ECO:0000256" key="5">
    <source>
        <dbReference type="ARBA" id="ARBA00035357"/>
    </source>
</evidence>
<gene>
    <name evidence="7" type="ORF">L596_007400</name>
</gene>
<evidence type="ECO:0000313" key="7">
    <source>
        <dbReference type="EMBL" id="TKR92827.1"/>
    </source>
</evidence>
<evidence type="ECO:0000256" key="2">
    <source>
        <dbReference type="ARBA" id="ARBA00022980"/>
    </source>
</evidence>
<reference evidence="7 8" key="2">
    <citation type="journal article" date="2019" name="G3 (Bethesda)">
        <title>Hybrid Assembly of the Genome of the Entomopathogenic Nematode Steinernema carpocapsae Identifies the X-Chromosome.</title>
        <authorList>
            <person name="Serra L."/>
            <person name="Macchietto M."/>
            <person name="Macias-Munoz A."/>
            <person name="McGill C.J."/>
            <person name="Rodriguez I.M."/>
            <person name="Rodriguez B."/>
            <person name="Murad R."/>
            <person name="Mortazavi A."/>
        </authorList>
    </citation>
    <scope>NUCLEOTIDE SEQUENCE [LARGE SCALE GENOMIC DNA]</scope>
    <source>
        <strain evidence="7 8">ALL</strain>
    </source>
</reference>
<dbReference type="InterPro" id="IPR041988">
    <property type="entry name" value="Ribosomal_uL24_KOW"/>
</dbReference>
<dbReference type="Gene3D" id="2.30.30.30">
    <property type="match status" value="1"/>
</dbReference>
<reference evidence="7 8" key="1">
    <citation type="journal article" date="2015" name="Genome Biol.">
        <title>Comparative genomics of Steinernema reveals deeply conserved gene regulatory networks.</title>
        <authorList>
            <person name="Dillman A.R."/>
            <person name="Macchietto M."/>
            <person name="Porter C.F."/>
            <person name="Rogers A."/>
            <person name="Williams B."/>
            <person name="Antoshechkin I."/>
            <person name="Lee M.M."/>
            <person name="Goodwin Z."/>
            <person name="Lu X."/>
            <person name="Lewis E.E."/>
            <person name="Goodrich-Blair H."/>
            <person name="Stock S.P."/>
            <person name="Adams B.J."/>
            <person name="Sternberg P.W."/>
            <person name="Mortazavi A."/>
        </authorList>
    </citation>
    <scope>NUCLEOTIDE SEQUENCE [LARGE SCALE GENOMIC DNA]</scope>
    <source>
        <strain evidence="7 8">ALL</strain>
    </source>
</reference>
<organism evidence="7 8">
    <name type="scientific">Steinernema carpocapsae</name>
    <name type="common">Entomopathogenic nematode</name>
    <dbReference type="NCBI Taxonomy" id="34508"/>
    <lineage>
        <taxon>Eukaryota</taxon>
        <taxon>Metazoa</taxon>
        <taxon>Ecdysozoa</taxon>
        <taxon>Nematoda</taxon>
        <taxon>Chromadorea</taxon>
        <taxon>Rhabditida</taxon>
        <taxon>Tylenchina</taxon>
        <taxon>Panagrolaimomorpha</taxon>
        <taxon>Strongyloidoidea</taxon>
        <taxon>Steinernematidae</taxon>
        <taxon>Steinernema</taxon>
    </lineage>
</organism>
<dbReference type="CDD" id="cd06089">
    <property type="entry name" value="KOW_RPL26"/>
    <property type="match status" value="1"/>
</dbReference>
<protein>
    <recommendedName>
        <fullName evidence="4">Large ribosomal subunit protein uL24m</fullName>
    </recommendedName>
    <alternativeName>
        <fullName evidence="5">39S ribosomal protein L24, mitochondrial</fullName>
    </alternativeName>
</protein>
<dbReference type="GO" id="GO:0005840">
    <property type="term" value="C:ribosome"/>
    <property type="evidence" value="ECO:0007669"/>
    <property type="project" value="UniProtKB-KW"/>
</dbReference>
<dbReference type="InterPro" id="IPR014722">
    <property type="entry name" value="Rib_uL2_dom2"/>
</dbReference>
<dbReference type="AlphaFoldDB" id="A0A4U5P957"/>
<evidence type="ECO:0000256" key="3">
    <source>
        <dbReference type="ARBA" id="ARBA00023274"/>
    </source>
</evidence>
<dbReference type="InterPro" id="IPR005825">
    <property type="entry name" value="Ribosomal_uL24_CS"/>
</dbReference>
<keyword evidence="2" id="KW-0689">Ribosomal protein</keyword>
<dbReference type="InterPro" id="IPR057264">
    <property type="entry name" value="Ribosomal_uL24_C"/>
</dbReference>
<keyword evidence="8" id="KW-1185">Reference proteome</keyword>
<dbReference type="GO" id="GO:0006412">
    <property type="term" value="P:translation"/>
    <property type="evidence" value="ECO:0007669"/>
    <property type="project" value="InterPro"/>
</dbReference>
<dbReference type="Proteomes" id="UP000298663">
    <property type="component" value="Unassembled WGS sequence"/>
</dbReference>
<dbReference type="Pfam" id="PF00467">
    <property type="entry name" value="KOW"/>
    <property type="match status" value="1"/>
</dbReference>
<dbReference type="Pfam" id="PF17136">
    <property type="entry name" value="ribosomal_L24"/>
    <property type="match status" value="1"/>
</dbReference>
<dbReference type="GO" id="GO:1990904">
    <property type="term" value="C:ribonucleoprotein complex"/>
    <property type="evidence" value="ECO:0007669"/>
    <property type="project" value="UniProtKB-KW"/>
</dbReference>
<sequence length="277" mass="33004">MWVSRICRLPRRVYMEYDYARHMPKEYVEKMKRTVPRKVYDNRFGAPAITKWVMHPDDYEAGTKRPWDDEELTKNMRKSDKYFNKKIQNQYYELANDTTKQISAEEWTFYPGDLVQVMVGKNKGAQGTVSHIIREKNAVYVDGLHTLLESEVKDYKRMGLDDMKRFKEQPLFVDKDQVQLVDPNDNQPCKAKWIFNESNTEYIRVSERTGYEIPMPSQAMVTYEYVTADKYIESEKDTKSAKALERTYVPKMSTFEEEIMKSMGIEEERTPKPTYWY</sequence>
<comment type="similarity">
    <text evidence="1">Belongs to the universal ribosomal protein uL24 family.</text>
</comment>
<dbReference type="InterPro" id="IPR005824">
    <property type="entry name" value="KOW"/>
</dbReference>
<dbReference type="OrthoDB" id="262547at2759"/>
<feature type="domain" description="KOW" evidence="6">
    <location>
        <begin position="108"/>
        <end position="135"/>
    </location>
</feature>
<evidence type="ECO:0000259" key="6">
    <source>
        <dbReference type="SMART" id="SM00739"/>
    </source>
</evidence>
<dbReference type="PROSITE" id="PS01108">
    <property type="entry name" value="RIBOSOMAL_L24"/>
    <property type="match status" value="1"/>
</dbReference>
<dbReference type="InterPro" id="IPR003256">
    <property type="entry name" value="Ribosomal_uL24"/>
</dbReference>
<evidence type="ECO:0000256" key="4">
    <source>
        <dbReference type="ARBA" id="ARBA00035283"/>
    </source>
</evidence>
<dbReference type="GO" id="GO:0003723">
    <property type="term" value="F:RNA binding"/>
    <property type="evidence" value="ECO:0007669"/>
    <property type="project" value="InterPro"/>
</dbReference>
<dbReference type="EMBL" id="AZBU02000002">
    <property type="protein sequence ID" value="TKR92827.1"/>
    <property type="molecule type" value="Genomic_DNA"/>
</dbReference>
<evidence type="ECO:0000313" key="8">
    <source>
        <dbReference type="Proteomes" id="UP000298663"/>
    </source>
</evidence>
<dbReference type="InterPro" id="IPR008991">
    <property type="entry name" value="Translation_prot_SH3-like_sf"/>
</dbReference>
<dbReference type="SUPFAM" id="SSF50104">
    <property type="entry name" value="Translation proteins SH3-like domain"/>
    <property type="match status" value="1"/>
</dbReference>
<evidence type="ECO:0000256" key="1">
    <source>
        <dbReference type="ARBA" id="ARBA00010618"/>
    </source>
</evidence>
<name>A0A4U5P957_STECR</name>
<dbReference type="GO" id="GO:0003735">
    <property type="term" value="F:structural constituent of ribosome"/>
    <property type="evidence" value="ECO:0007669"/>
    <property type="project" value="InterPro"/>
</dbReference>